<protein>
    <recommendedName>
        <fullName evidence="1">UPF0285 protein BK798_08280</fullName>
    </recommendedName>
</protein>
<dbReference type="SUPFAM" id="SSF53067">
    <property type="entry name" value="Actin-like ATPase domain"/>
    <property type="match status" value="1"/>
</dbReference>
<dbReference type="RefSeq" id="WP_100815786.1">
    <property type="nucleotide sequence ID" value="NZ_CP017803.1"/>
</dbReference>
<dbReference type="InterPro" id="IPR016735">
    <property type="entry name" value="Methan_mark_12"/>
</dbReference>
<gene>
    <name evidence="2" type="ORF">BK798_08280</name>
</gene>
<evidence type="ECO:0000256" key="1">
    <source>
        <dbReference type="HAMAP-Rule" id="MF_01087"/>
    </source>
</evidence>
<dbReference type="EMBL" id="CP017803">
    <property type="protein sequence ID" value="ATZ60414.1"/>
    <property type="molecule type" value="Genomic_DNA"/>
</dbReference>
<accession>A0A2H4U8I6</accession>
<dbReference type="Gene3D" id="3.30.420.40">
    <property type="match status" value="1"/>
</dbReference>
<dbReference type="AlphaFoldDB" id="A0A2H4U8I6"/>
<reference evidence="2 3" key="1">
    <citation type="submission" date="2016-10" db="EMBL/GenBank/DDBJ databases">
        <authorList>
            <person name="Varghese N."/>
        </authorList>
    </citation>
    <scope>NUCLEOTIDE SEQUENCE [LARGE SCALE GENOMIC DNA]</scope>
    <source>
        <strain evidence="2 3">KB11</strain>
    </source>
</reference>
<dbReference type="InterPro" id="IPR043129">
    <property type="entry name" value="ATPase_NBD"/>
</dbReference>
<comment type="similarity">
    <text evidence="1">Belongs to the UPF0285 family.</text>
</comment>
<dbReference type="HAMAP" id="MF_01087">
    <property type="entry name" value="UPF0285"/>
    <property type="match status" value="1"/>
</dbReference>
<organism evidence="2 3">
    <name type="scientific">Methanobrevibacter smithii</name>
    <dbReference type="NCBI Taxonomy" id="2173"/>
    <lineage>
        <taxon>Archaea</taxon>
        <taxon>Methanobacteriati</taxon>
        <taxon>Methanobacteriota</taxon>
        <taxon>Methanomada group</taxon>
        <taxon>Methanobacteria</taxon>
        <taxon>Methanobacteriales</taxon>
        <taxon>Methanobacteriaceae</taxon>
        <taxon>Methanobrevibacter</taxon>
    </lineage>
</organism>
<evidence type="ECO:0000313" key="2">
    <source>
        <dbReference type="EMBL" id="ATZ60414.1"/>
    </source>
</evidence>
<dbReference type="Proteomes" id="UP000232133">
    <property type="component" value="Chromosome"/>
</dbReference>
<sequence>MVFIGMDHGTTGISFCIMSDDGEVIDVFKIGREESKQGKVSAIEELSKRVDLNSIDLMAVTYAMGDGINKIQNITLVKNRGILSINGAGKVTGGGTSVFSEIEDSNIPAVMIPGLHKDSDSLDKLFRAAYSHQASPEKVSICYNAFLETGWKNMIVADISSNSVDILIENGKIKGAMDACLGAMGIVHGPIDLEMIRQIDEEDFSANNRFSHAGAIKIADIDGKVANMKDQLLDNYESGDEKAKLAIDTLIMTVAMEIAGLDVVCENEIEGIVLTGSVGSATKPFNFENEINKYFKNKYSLKIISKESGAIGAAQIARDVYNGKKEILGILVDY</sequence>
<dbReference type="GeneID" id="35119370"/>
<proteinExistence type="inferred from homology"/>
<evidence type="ECO:0000313" key="3">
    <source>
        <dbReference type="Proteomes" id="UP000232133"/>
    </source>
</evidence>
<dbReference type="NCBIfam" id="TIGR03281">
    <property type="entry name" value="methan_mark_12"/>
    <property type="match status" value="1"/>
</dbReference>
<name>A0A2H4U8I6_METSM</name>
<dbReference type="PIRSF" id="PIRSF018783">
    <property type="entry name" value="UCP018783"/>
    <property type="match status" value="1"/>
</dbReference>